<name>A0ABV3PZN3_9BACL</name>
<evidence type="ECO:0000313" key="14">
    <source>
        <dbReference type="EMBL" id="MEW9500566.1"/>
    </source>
</evidence>
<evidence type="ECO:0000256" key="6">
    <source>
        <dbReference type="ARBA" id="ARBA00022723"/>
    </source>
</evidence>
<feature type="transmembrane region" description="Helical" evidence="12">
    <location>
        <begin position="7"/>
        <end position="25"/>
    </location>
</feature>
<dbReference type="InterPro" id="IPR008915">
    <property type="entry name" value="Peptidase_M50"/>
</dbReference>
<keyword evidence="7" id="KW-0378">Hydrolase</keyword>
<dbReference type="GO" id="GO:0006508">
    <property type="term" value="P:proteolysis"/>
    <property type="evidence" value="ECO:0007669"/>
    <property type="project" value="UniProtKB-KW"/>
</dbReference>
<organism evidence="14 15">
    <name type="scientific">Jeotgalibacillus marinus</name>
    <dbReference type="NCBI Taxonomy" id="86667"/>
    <lineage>
        <taxon>Bacteria</taxon>
        <taxon>Bacillati</taxon>
        <taxon>Bacillota</taxon>
        <taxon>Bacilli</taxon>
        <taxon>Bacillales</taxon>
        <taxon>Caryophanaceae</taxon>
        <taxon>Jeotgalibacillus</taxon>
    </lineage>
</organism>
<evidence type="ECO:0000313" key="15">
    <source>
        <dbReference type="Proteomes" id="UP001556040"/>
    </source>
</evidence>
<dbReference type="Proteomes" id="UP001556040">
    <property type="component" value="Unassembled WGS sequence"/>
</dbReference>
<keyword evidence="9 12" id="KW-1133">Transmembrane helix</keyword>
<dbReference type="EMBL" id="JBFMIA010000001">
    <property type="protein sequence ID" value="MEW9500566.1"/>
    <property type="molecule type" value="Genomic_DNA"/>
</dbReference>
<evidence type="ECO:0000256" key="9">
    <source>
        <dbReference type="ARBA" id="ARBA00022989"/>
    </source>
</evidence>
<dbReference type="PANTHER" id="PTHR39188">
    <property type="entry name" value="MEMBRANE-ASSOCIATED ZINC METALLOPROTEASE M50B"/>
    <property type="match status" value="1"/>
</dbReference>
<protein>
    <submittedName>
        <fullName evidence="14">Site-2 protease family protein</fullName>
    </submittedName>
</protein>
<evidence type="ECO:0000256" key="1">
    <source>
        <dbReference type="ARBA" id="ARBA00001947"/>
    </source>
</evidence>
<feature type="domain" description="Peptidase M50" evidence="13">
    <location>
        <begin position="108"/>
        <end position="164"/>
    </location>
</feature>
<feature type="transmembrane region" description="Helical" evidence="12">
    <location>
        <begin position="82"/>
        <end position="102"/>
    </location>
</feature>
<comment type="similarity">
    <text evidence="3">Belongs to the peptidase M50B family.</text>
</comment>
<keyword evidence="5 12" id="KW-0812">Transmembrane</keyword>
<accession>A0ABV3PZN3</accession>
<evidence type="ECO:0000256" key="3">
    <source>
        <dbReference type="ARBA" id="ARBA00007931"/>
    </source>
</evidence>
<evidence type="ECO:0000256" key="7">
    <source>
        <dbReference type="ARBA" id="ARBA00022801"/>
    </source>
</evidence>
<reference evidence="14 15" key="1">
    <citation type="journal article" date="1979" name="Int. J. Syst. Evol. Microbiol.">
        <title>Bacillus globisporus subsp. marinus subsp. nov.</title>
        <authorList>
            <person name="Liu H."/>
        </authorList>
    </citation>
    <scope>NUCLEOTIDE SEQUENCE [LARGE SCALE GENOMIC DNA]</scope>
    <source>
        <strain evidence="14 15">DSM 1297</strain>
    </source>
</reference>
<evidence type="ECO:0000256" key="8">
    <source>
        <dbReference type="ARBA" id="ARBA00022833"/>
    </source>
</evidence>
<evidence type="ECO:0000259" key="13">
    <source>
        <dbReference type="Pfam" id="PF02163"/>
    </source>
</evidence>
<comment type="caution">
    <text evidence="14">The sequence shown here is derived from an EMBL/GenBank/DDBJ whole genome shotgun (WGS) entry which is preliminary data.</text>
</comment>
<evidence type="ECO:0000256" key="2">
    <source>
        <dbReference type="ARBA" id="ARBA00004141"/>
    </source>
</evidence>
<keyword evidence="15" id="KW-1185">Reference proteome</keyword>
<dbReference type="PANTHER" id="PTHR39188:SF3">
    <property type="entry name" value="STAGE IV SPORULATION PROTEIN FB"/>
    <property type="match status" value="1"/>
</dbReference>
<evidence type="ECO:0000256" key="11">
    <source>
        <dbReference type="ARBA" id="ARBA00023136"/>
    </source>
</evidence>
<evidence type="ECO:0000256" key="5">
    <source>
        <dbReference type="ARBA" id="ARBA00022692"/>
    </source>
</evidence>
<feature type="transmembrane region" description="Helical" evidence="12">
    <location>
        <begin position="31"/>
        <end position="52"/>
    </location>
</feature>
<dbReference type="RefSeq" id="WP_367777867.1">
    <property type="nucleotide sequence ID" value="NZ_JBFMIA010000001.1"/>
</dbReference>
<comment type="cofactor">
    <cofactor evidence="1">
        <name>Zn(2+)</name>
        <dbReference type="ChEBI" id="CHEBI:29105"/>
    </cofactor>
</comment>
<gene>
    <name evidence="14" type="ORF">AB1471_01985</name>
</gene>
<keyword evidence="10" id="KW-0482">Metalloprotease</keyword>
<dbReference type="GO" id="GO:0008233">
    <property type="term" value="F:peptidase activity"/>
    <property type="evidence" value="ECO:0007669"/>
    <property type="project" value="UniProtKB-KW"/>
</dbReference>
<feature type="transmembrane region" description="Helical" evidence="12">
    <location>
        <begin position="176"/>
        <end position="193"/>
    </location>
</feature>
<dbReference type="Pfam" id="PF02163">
    <property type="entry name" value="Peptidase_M50"/>
    <property type="match status" value="2"/>
</dbReference>
<keyword evidence="8" id="KW-0862">Zinc</keyword>
<evidence type="ECO:0000256" key="12">
    <source>
        <dbReference type="SAM" id="Phobius"/>
    </source>
</evidence>
<evidence type="ECO:0000256" key="4">
    <source>
        <dbReference type="ARBA" id="ARBA00022670"/>
    </source>
</evidence>
<keyword evidence="11 12" id="KW-0472">Membrane</keyword>
<comment type="subcellular location">
    <subcellularLocation>
        <location evidence="2">Membrane</location>
        <topology evidence="2">Multi-pass membrane protein</topology>
    </subcellularLocation>
</comment>
<proteinExistence type="inferred from homology"/>
<sequence>MKNRKKIIFAIHPLTWVLAGISFMTGQFTSFFLLMSIIMIHEGGHILAALWFKWDIQKVTLLPFGGKLEIKGVLDRPFSQEVIVVLSGPFQHVVLGGLAFVYLRDWTYYSLFMQLNLQLLCFNLLPLWPLDGGRLMFLLLAKISPFAQAVKQSLVLSAVGLILTIGLALWFFSFNLQLILLLVYVSIACYSQWRHRRILQRQFWLERWKNNVPQTNPRVSVVQKNETIDMILKGLKKGQPDMILIKENVRTIAMLPDQALIHHYFTNGSPNQPVSVLLKS</sequence>
<keyword evidence="4 14" id="KW-0645">Protease</keyword>
<keyword evidence="6" id="KW-0479">Metal-binding</keyword>
<feature type="domain" description="Peptidase M50" evidence="13">
    <location>
        <begin position="32"/>
        <end position="103"/>
    </location>
</feature>
<evidence type="ECO:0000256" key="10">
    <source>
        <dbReference type="ARBA" id="ARBA00023049"/>
    </source>
</evidence>
<feature type="transmembrane region" description="Helical" evidence="12">
    <location>
        <begin position="149"/>
        <end position="170"/>
    </location>
</feature>